<proteinExistence type="predicted"/>
<dbReference type="AlphaFoldDB" id="A0AAV9QDP3"/>
<keyword evidence="3" id="KW-1185">Reference proteome</keyword>
<organism evidence="2 3">
    <name type="scientific">Vermiconidia calcicola</name>
    <dbReference type="NCBI Taxonomy" id="1690605"/>
    <lineage>
        <taxon>Eukaryota</taxon>
        <taxon>Fungi</taxon>
        <taxon>Dikarya</taxon>
        <taxon>Ascomycota</taxon>
        <taxon>Pezizomycotina</taxon>
        <taxon>Dothideomycetes</taxon>
        <taxon>Dothideomycetidae</taxon>
        <taxon>Mycosphaerellales</taxon>
        <taxon>Extremaceae</taxon>
        <taxon>Vermiconidia</taxon>
    </lineage>
</organism>
<evidence type="ECO:0000313" key="2">
    <source>
        <dbReference type="EMBL" id="KAK5539703.1"/>
    </source>
</evidence>
<gene>
    <name evidence="2" type="ORF">LTR25_003408</name>
</gene>
<dbReference type="Pfam" id="PF07543">
    <property type="entry name" value="PGA2"/>
    <property type="match status" value="1"/>
</dbReference>
<evidence type="ECO:0000313" key="3">
    <source>
        <dbReference type="Proteomes" id="UP001345827"/>
    </source>
</evidence>
<feature type="region of interest" description="Disordered" evidence="1">
    <location>
        <begin position="63"/>
        <end position="95"/>
    </location>
</feature>
<dbReference type="Proteomes" id="UP001345827">
    <property type="component" value="Unassembled WGS sequence"/>
</dbReference>
<comment type="caution">
    <text evidence="2">The sequence shown here is derived from an EMBL/GenBank/DDBJ whole genome shotgun (WGS) entry which is preliminary data.</text>
</comment>
<dbReference type="InterPro" id="IPR011431">
    <property type="entry name" value="Trafficking_Pga2"/>
</dbReference>
<feature type="compositionally biased region" description="Polar residues" evidence="1">
    <location>
        <begin position="64"/>
        <end position="73"/>
    </location>
</feature>
<protein>
    <submittedName>
        <fullName evidence="2">Uncharacterized protein</fullName>
    </submittedName>
</protein>
<name>A0AAV9QDP3_9PEZI</name>
<dbReference type="EMBL" id="JAXLQG010000005">
    <property type="protein sequence ID" value="KAK5539703.1"/>
    <property type="molecule type" value="Genomic_DNA"/>
</dbReference>
<reference evidence="2 3" key="1">
    <citation type="submission" date="2023-06" db="EMBL/GenBank/DDBJ databases">
        <title>Black Yeasts Isolated from many extreme environments.</title>
        <authorList>
            <person name="Coleine C."/>
            <person name="Stajich J.E."/>
            <person name="Selbmann L."/>
        </authorList>
    </citation>
    <scope>NUCLEOTIDE SEQUENCE [LARGE SCALE GENOMIC DNA]</scope>
    <source>
        <strain evidence="2 3">CCFEE 5887</strain>
    </source>
</reference>
<accession>A0AAV9QDP3</accession>
<sequence length="148" mass="16429">MSNLLDTLDTFLSSLHSSLPPLLQSIIILSTYLLFRPHLESLFRKITKTPDKRQEEIKARLEFLQQQKDGTTGNPKPNPNNLSLGPNTFGGKIPLVNREGKIVKLLTPEEAEAMKKSQQQQKHKGTKGSTPKSTEVGRSGGKKGRKKA</sequence>
<evidence type="ECO:0000256" key="1">
    <source>
        <dbReference type="SAM" id="MobiDB-lite"/>
    </source>
</evidence>
<feature type="region of interest" description="Disordered" evidence="1">
    <location>
        <begin position="107"/>
        <end position="148"/>
    </location>
</feature>